<keyword evidence="2" id="KW-1185">Reference proteome</keyword>
<dbReference type="Gene3D" id="1.10.10.10">
    <property type="entry name" value="Winged helix-like DNA-binding domain superfamily/Winged helix DNA-binding domain"/>
    <property type="match status" value="1"/>
</dbReference>
<evidence type="ECO:0008006" key="3">
    <source>
        <dbReference type="Google" id="ProtNLM"/>
    </source>
</evidence>
<dbReference type="InterPro" id="IPR036388">
    <property type="entry name" value="WH-like_DNA-bd_sf"/>
</dbReference>
<dbReference type="EMBL" id="JACIHP010000002">
    <property type="protein sequence ID" value="MBB4490630.1"/>
    <property type="molecule type" value="Genomic_DNA"/>
</dbReference>
<evidence type="ECO:0000313" key="2">
    <source>
        <dbReference type="Proteomes" id="UP000534590"/>
    </source>
</evidence>
<dbReference type="Proteomes" id="UP000534590">
    <property type="component" value="Unassembled WGS sequence"/>
</dbReference>
<accession>A0ABR6J6R8</accession>
<proteinExistence type="predicted"/>
<organism evidence="1 2">
    <name type="scientific">Agrobacterium radiobacter</name>
    <dbReference type="NCBI Taxonomy" id="362"/>
    <lineage>
        <taxon>Bacteria</taxon>
        <taxon>Pseudomonadati</taxon>
        <taxon>Pseudomonadota</taxon>
        <taxon>Alphaproteobacteria</taxon>
        <taxon>Hyphomicrobiales</taxon>
        <taxon>Rhizobiaceae</taxon>
        <taxon>Rhizobium/Agrobacterium group</taxon>
        <taxon>Agrobacterium</taxon>
        <taxon>Agrobacterium tumefaciens complex</taxon>
    </lineage>
</organism>
<protein>
    <recommendedName>
        <fullName evidence="3">RNA polymerase sigma-70 region 4 domain-containing protein</fullName>
    </recommendedName>
</protein>
<evidence type="ECO:0000313" key="1">
    <source>
        <dbReference type="EMBL" id="MBB4490630.1"/>
    </source>
</evidence>
<dbReference type="RefSeq" id="WP_135522127.1">
    <property type="nucleotide sequence ID" value="NZ_JACIGN010000007.1"/>
</dbReference>
<name>A0ABR6J6R8_AGRRD</name>
<sequence length="514" mass="57582">MTITLEEELLTHLDSAIPEGETKTRNIDVVAFLNGFGSSTWPTLEETGQHFGGITRERTRQIIAANYRDRVGAEDLPELRACAERISAFGIWFASDLAELLVDEGWADEDANILGVLNMMQGLGLCTQYVLYDGRITPLTRSKLDEVEDYLILDGESVKLLKAAVKETRRIPGLVGLADVAHLSQIDVELETLLSVIRLHPEAWVGESGGITRYCFEDRENVLVNMSEKVFSVFDRVEISRLAATLANALRRRSTNLFYPDQAAIEQYIRGSKFFKCGKRMARFEGETTELTDIETDIVDFLDENGPSDFVTVRAHLVSLGYGIPLFMKTIGANALVNVDRSAGRNQFVYSLVGRPKPLERQPVDDALTDDDRYSRFAARLQRIGAIGSTDADVQSTRRREQSILSKYLFEGRKTHRCAICGEEHDVASLVTAHKKKRFLCNERERLDPHIVMPLCVFGCDHLYERGLLQIFGGRVTGDASKATGAATRAFIDRIAGKRVSKEWLQGGDSYFQR</sequence>
<gene>
    <name evidence="1" type="ORF">GGE40_002461</name>
</gene>
<reference evidence="1 2" key="1">
    <citation type="submission" date="2020-08" db="EMBL/GenBank/DDBJ databases">
        <title>Genomic Encyclopedia of Type Strains, Phase IV (KMG-V): Genome sequencing to study the core and pangenomes of soil and plant-associated prokaryotes.</title>
        <authorList>
            <person name="Whitman W."/>
        </authorList>
    </citation>
    <scope>NUCLEOTIDE SEQUENCE [LARGE SCALE GENOMIC DNA]</scope>
    <source>
        <strain evidence="1 2">SEMIA 461</strain>
    </source>
</reference>
<comment type="caution">
    <text evidence="1">The sequence shown here is derived from an EMBL/GenBank/DDBJ whole genome shotgun (WGS) entry which is preliminary data.</text>
</comment>